<evidence type="ECO:0000313" key="2">
    <source>
        <dbReference type="Proteomes" id="UP001055072"/>
    </source>
</evidence>
<keyword evidence="2" id="KW-1185">Reference proteome</keyword>
<comment type="caution">
    <text evidence="1">The sequence shown here is derived from an EMBL/GenBank/DDBJ whole genome shotgun (WGS) entry which is preliminary data.</text>
</comment>
<reference evidence="1" key="1">
    <citation type="journal article" date="2021" name="Environ. Microbiol.">
        <title>Gene family expansions and transcriptome signatures uncover fungal adaptations to wood decay.</title>
        <authorList>
            <person name="Hage H."/>
            <person name="Miyauchi S."/>
            <person name="Viragh M."/>
            <person name="Drula E."/>
            <person name="Min B."/>
            <person name="Chaduli D."/>
            <person name="Navarro D."/>
            <person name="Favel A."/>
            <person name="Norest M."/>
            <person name="Lesage-Meessen L."/>
            <person name="Balint B."/>
            <person name="Merenyi Z."/>
            <person name="de Eugenio L."/>
            <person name="Morin E."/>
            <person name="Martinez A.T."/>
            <person name="Baldrian P."/>
            <person name="Stursova M."/>
            <person name="Martinez M.J."/>
            <person name="Novotny C."/>
            <person name="Magnuson J.K."/>
            <person name="Spatafora J.W."/>
            <person name="Maurice S."/>
            <person name="Pangilinan J."/>
            <person name="Andreopoulos W."/>
            <person name="LaButti K."/>
            <person name="Hundley H."/>
            <person name="Na H."/>
            <person name="Kuo A."/>
            <person name="Barry K."/>
            <person name="Lipzen A."/>
            <person name="Henrissat B."/>
            <person name="Riley R."/>
            <person name="Ahrendt S."/>
            <person name="Nagy L.G."/>
            <person name="Grigoriev I.V."/>
            <person name="Martin F."/>
            <person name="Rosso M.N."/>
        </authorList>
    </citation>
    <scope>NUCLEOTIDE SEQUENCE</scope>
    <source>
        <strain evidence="1">CBS 384.51</strain>
    </source>
</reference>
<sequence>MLPLGRSALRHIASKTSYKTSYTRITRQLSQAITKVNETKEGIEYQGHYFPYLWLRDSCQCPHCVHPSTKQKLNRSSDACPDSQPKVLENTKEGVKITWRSGHESIFPPSFLERYSSSSARHDFHGDVGPVSWNRDTLQKSPALFVEYEDLRRPEGLLRAMTQVVQYGLLFVRGVPNQETSNEACELRKLAGVFGEIRETFYGPLWDVVNLRNSTNIAYTNLFLDLHMDLLYFQHPPRYQFLHCLRNRVNGGSSVVVDALHAAQHLRTINPSAFNILATVPTHFHYINNGEHYHQSHPTIELDHDSSSVEKPIKFVNYSPPFQAPLSPSTPEEFYHALSAFVGLLEGPGAKFEYLLREGDVMMFDNRRVLHARTAFTDKEGDGKTNGKEPNRWLKGCYLEADALLSRRRSLLASAKNN</sequence>
<dbReference type="EMBL" id="MU274914">
    <property type="protein sequence ID" value="KAI0088395.1"/>
    <property type="molecule type" value="Genomic_DNA"/>
</dbReference>
<evidence type="ECO:0000313" key="1">
    <source>
        <dbReference type="EMBL" id="KAI0088395.1"/>
    </source>
</evidence>
<dbReference type="Proteomes" id="UP001055072">
    <property type="component" value="Unassembled WGS sequence"/>
</dbReference>
<protein>
    <submittedName>
        <fullName evidence="1">Uncharacterized protein</fullName>
    </submittedName>
</protein>
<gene>
    <name evidence="1" type="ORF">BDY19DRAFT_196177</name>
</gene>
<organism evidence="1 2">
    <name type="scientific">Irpex rosettiformis</name>
    <dbReference type="NCBI Taxonomy" id="378272"/>
    <lineage>
        <taxon>Eukaryota</taxon>
        <taxon>Fungi</taxon>
        <taxon>Dikarya</taxon>
        <taxon>Basidiomycota</taxon>
        <taxon>Agaricomycotina</taxon>
        <taxon>Agaricomycetes</taxon>
        <taxon>Polyporales</taxon>
        <taxon>Irpicaceae</taxon>
        <taxon>Irpex</taxon>
    </lineage>
</organism>
<accession>A0ACB8U293</accession>
<name>A0ACB8U293_9APHY</name>
<proteinExistence type="predicted"/>